<protein>
    <recommendedName>
        <fullName evidence="5">Cystatin domain-containing protein</fullName>
    </recommendedName>
</protein>
<keyword evidence="2" id="KW-0646">Protease inhibitor</keyword>
<sequence>MLKVITLLFLVALSYALLVAAEKIDPNDEEVVKAANEVAKVLSKQFAGKYHHRLAKVLKANKQEFLGGTNFEMDIVVGQTSCEKDEYAYEDTADCDFRTGISTFKKCITNVFQNSDGTYKIVAGTNFQMDIIVGQTFCTKDEYVYENIVGCDFQTHQSTFKKCIVTVFRDLKGNHKLLWLLALSLAVLKTPTLMMRMCWLLPPTPPRVCPSNLLAPYHHRLAKVLKAKKQVVAGVNYKLDVIVGKTNCKKEEVEFEDTADCDFQDGVSTYKKCQVVVYRDLKGNHNQDTHLFKMLKTIFLLTLVALATCSVIGGFKDANVDDEDVVVAAKYAAKGLSKKFAGPYHHRLAKVLKAKKQVVAGVNYRLDMIVGKTNCKKDEVEYEHSSDCDFQDSVSTYKKCSVLVYRDLIGNHKLVSSGCVLASKIVALAVYAIPGGWVNASVDDGDVVAAANHAAKNLSAQFSDKYHHKLIKIVKAKKQVVAGMNYKLDVIVGRTKCKKNEFQYENVAKCDIQEGISTYKKCQVSVHVNLKGEHQLKATGCILASKKDLLKHNL</sequence>
<keyword evidence="4" id="KW-0732">Signal</keyword>
<keyword evidence="3" id="KW-0789">Thiol protease inhibitor</keyword>
<comment type="similarity">
    <text evidence="1">Belongs to the cystatin family.</text>
</comment>
<keyword evidence="7" id="KW-1185">Reference proteome</keyword>
<accession>A0A8T0E008</accession>
<name>A0A8T0E008_ARGBR</name>
<dbReference type="Proteomes" id="UP000807504">
    <property type="component" value="Unassembled WGS sequence"/>
</dbReference>
<feature type="domain" description="Cystatin" evidence="5">
    <location>
        <begin position="194"/>
        <end position="294"/>
    </location>
</feature>
<dbReference type="AlphaFoldDB" id="A0A8T0E008"/>
<feature type="domain" description="Cystatin" evidence="5">
    <location>
        <begin position="310"/>
        <end position="420"/>
    </location>
</feature>
<dbReference type="SUPFAM" id="SSF54403">
    <property type="entry name" value="Cystatin/monellin"/>
    <property type="match status" value="5"/>
</dbReference>
<dbReference type="Pfam" id="PF00031">
    <property type="entry name" value="Cystatin"/>
    <property type="match status" value="4"/>
</dbReference>
<feature type="domain" description="Cystatin" evidence="5">
    <location>
        <begin position="16"/>
        <end position="116"/>
    </location>
</feature>
<dbReference type="PANTHER" id="PTHR46186">
    <property type="entry name" value="CYSTATIN"/>
    <property type="match status" value="1"/>
</dbReference>
<organism evidence="6 7">
    <name type="scientific">Argiope bruennichi</name>
    <name type="common">Wasp spider</name>
    <name type="synonym">Aranea bruennichi</name>
    <dbReference type="NCBI Taxonomy" id="94029"/>
    <lineage>
        <taxon>Eukaryota</taxon>
        <taxon>Metazoa</taxon>
        <taxon>Ecdysozoa</taxon>
        <taxon>Arthropoda</taxon>
        <taxon>Chelicerata</taxon>
        <taxon>Arachnida</taxon>
        <taxon>Araneae</taxon>
        <taxon>Araneomorphae</taxon>
        <taxon>Entelegynae</taxon>
        <taxon>Araneoidea</taxon>
        <taxon>Araneidae</taxon>
        <taxon>Argiope</taxon>
    </lineage>
</organism>
<gene>
    <name evidence="6" type="ORF">HNY73_021602</name>
</gene>
<dbReference type="InterPro" id="IPR046350">
    <property type="entry name" value="Cystatin_sf"/>
</dbReference>
<comment type="caution">
    <text evidence="6">The sequence shown here is derived from an EMBL/GenBank/DDBJ whole genome shotgun (WGS) entry which is preliminary data.</text>
</comment>
<evidence type="ECO:0000313" key="6">
    <source>
        <dbReference type="EMBL" id="KAF8763415.1"/>
    </source>
</evidence>
<dbReference type="PANTHER" id="PTHR46186:SF2">
    <property type="entry name" value="CYSTATIN"/>
    <property type="match status" value="1"/>
</dbReference>
<feature type="domain" description="Cystatin" evidence="5">
    <location>
        <begin position="432"/>
        <end position="523"/>
    </location>
</feature>
<evidence type="ECO:0000256" key="4">
    <source>
        <dbReference type="SAM" id="SignalP"/>
    </source>
</evidence>
<evidence type="ECO:0000313" key="7">
    <source>
        <dbReference type="Proteomes" id="UP000807504"/>
    </source>
</evidence>
<dbReference type="PROSITE" id="PS00287">
    <property type="entry name" value="CYSTATIN"/>
    <property type="match status" value="3"/>
</dbReference>
<reference evidence="6" key="1">
    <citation type="journal article" date="2020" name="bioRxiv">
        <title>Chromosome-level reference genome of the European wasp spider Argiope bruennichi: a resource for studies on range expansion and evolutionary adaptation.</title>
        <authorList>
            <person name="Sheffer M.M."/>
            <person name="Hoppe A."/>
            <person name="Krehenwinkel H."/>
            <person name="Uhl G."/>
            <person name="Kuss A.W."/>
            <person name="Jensen L."/>
            <person name="Jensen C."/>
            <person name="Gillespie R.G."/>
            <person name="Hoff K.J."/>
            <person name="Prost S."/>
        </authorList>
    </citation>
    <scope>NUCLEOTIDE SEQUENCE</scope>
</reference>
<evidence type="ECO:0000256" key="3">
    <source>
        <dbReference type="ARBA" id="ARBA00022704"/>
    </source>
</evidence>
<dbReference type="InterPro" id="IPR000010">
    <property type="entry name" value="Cystatin_dom"/>
</dbReference>
<proteinExistence type="inferred from homology"/>
<dbReference type="EMBL" id="JABXBU010002231">
    <property type="protein sequence ID" value="KAF8763415.1"/>
    <property type="molecule type" value="Genomic_DNA"/>
</dbReference>
<evidence type="ECO:0000256" key="1">
    <source>
        <dbReference type="ARBA" id="ARBA00009403"/>
    </source>
</evidence>
<dbReference type="Gene3D" id="3.10.450.10">
    <property type="match status" value="4"/>
</dbReference>
<dbReference type="GO" id="GO:0005615">
    <property type="term" value="C:extracellular space"/>
    <property type="evidence" value="ECO:0007669"/>
    <property type="project" value="TreeGrafter"/>
</dbReference>
<evidence type="ECO:0000259" key="5">
    <source>
        <dbReference type="SMART" id="SM00043"/>
    </source>
</evidence>
<dbReference type="CDD" id="cd00042">
    <property type="entry name" value="CY"/>
    <property type="match status" value="3"/>
</dbReference>
<feature type="signal peptide" evidence="4">
    <location>
        <begin position="1"/>
        <end position="21"/>
    </location>
</feature>
<dbReference type="InterPro" id="IPR018073">
    <property type="entry name" value="Prot_inh_cystat_CS"/>
</dbReference>
<dbReference type="SMART" id="SM00043">
    <property type="entry name" value="CY"/>
    <property type="match status" value="4"/>
</dbReference>
<reference evidence="6" key="2">
    <citation type="submission" date="2020-06" db="EMBL/GenBank/DDBJ databases">
        <authorList>
            <person name="Sheffer M."/>
        </authorList>
    </citation>
    <scope>NUCLEOTIDE SEQUENCE</scope>
</reference>
<dbReference type="GO" id="GO:0004869">
    <property type="term" value="F:cysteine-type endopeptidase inhibitor activity"/>
    <property type="evidence" value="ECO:0007669"/>
    <property type="project" value="UniProtKB-KW"/>
</dbReference>
<dbReference type="GO" id="GO:0031982">
    <property type="term" value="C:vesicle"/>
    <property type="evidence" value="ECO:0007669"/>
    <property type="project" value="TreeGrafter"/>
</dbReference>
<evidence type="ECO:0000256" key="2">
    <source>
        <dbReference type="ARBA" id="ARBA00022690"/>
    </source>
</evidence>
<feature type="chain" id="PRO_5035855008" description="Cystatin domain-containing protein" evidence="4">
    <location>
        <begin position="22"/>
        <end position="554"/>
    </location>
</feature>
<dbReference type="GO" id="GO:0005737">
    <property type="term" value="C:cytoplasm"/>
    <property type="evidence" value="ECO:0007669"/>
    <property type="project" value="TreeGrafter"/>
</dbReference>